<reference evidence="7 8" key="1">
    <citation type="submission" date="2020-06" db="EMBL/GenBank/DDBJ databases">
        <authorList>
            <person name="Li R."/>
            <person name="Bekaert M."/>
        </authorList>
    </citation>
    <scope>NUCLEOTIDE SEQUENCE [LARGE SCALE GENOMIC DNA]</scope>
    <source>
        <strain evidence="8">wild</strain>
    </source>
</reference>
<organism evidence="7 8">
    <name type="scientific">Mytilus coruscus</name>
    <name type="common">Sea mussel</name>
    <dbReference type="NCBI Taxonomy" id="42192"/>
    <lineage>
        <taxon>Eukaryota</taxon>
        <taxon>Metazoa</taxon>
        <taxon>Spiralia</taxon>
        <taxon>Lophotrochozoa</taxon>
        <taxon>Mollusca</taxon>
        <taxon>Bivalvia</taxon>
        <taxon>Autobranchia</taxon>
        <taxon>Pteriomorphia</taxon>
        <taxon>Mytilida</taxon>
        <taxon>Mytiloidea</taxon>
        <taxon>Mytilidae</taxon>
        <taxon>Mytilinae</taxon>
        <taxon>Mytilus</taxon>
    </lineage>
</organism>
<dbReference type="PROSITE" id="PS50145">
    <property type="entry name" value="ZF_TRAF"/>
    <property type="match status" value="1"/>
</dbReference>
<dbReference type="PANTHER" id="PTHR10131:SF94">
    <property type="entry name" value="TNF RECEPTOR-ASSOCIATED FACTOR 4"/>
    <property type="match status" value="1"/>
</dbReference>
<dbReference type="Pfam" id="PF02176">
    <property type="entry name" value="zf-TRAF"/>
    <property type="match status" value="1"/>
</dbReference>
<dbReference type="InterPro" id="IPR017907">
    <property type="entry name" value="Znf_RING_CS"/>
</dbReference>
<evidence type="ECO:0000256" key="1">
    <source>
        <dbReference type="ARBA" id="ARBA00022723"/>
    </source>
</evidence>
<dbReference type="PANTHER" id="PTHR10131">
    <property type="entry name" value="TNF RECEPTOR ASSOCIATED FACTOR"/>
    <property type="match status" value="1"/>
</dbReference>
<dbReference type="Proteomes" id="UP000507470">
    <property type="component" value="Unassembled WGS sequence"/>
</dbReference>
<dbReference type="SMART" id="SM00184">
    <property type="entry name" value="RING"/>
    <property type="match status" value="1"/>
</dbReference>
<evidence type="ECO:0000256" key="4">
    <source>
        <dbReference type="PROSITE-ProRule" id="PRU00207"/>
    </source>
</evidence>
<keyword evidence="8" id="KW-1185">Reference proteome</keyword>
<evidence type="ECO:0000256" key="2">
    <source>
        <dbReference type="ARBA" id="ARBA00022771"/>
    </source>
</evidence>
<dbReference type="InterPro" id="IPR027370">
    <property type="entry name" value="Znf-RING_euk"/>
</dbReference>
<dbReference type="SUPFAM" id="SSF49599">
    <property type="entry name" value="TRAF domain-like"/>
    <property type="match status" value="1"/>
</dbReference>
<keyword evidence="2 4" id="KW-0863">Zinc-finger</keyword>
<evidence type="ECO:0000313" key="8">
    <source>
        <dbReference type="Proteomes" id="UP000507470"/>
    </source>
</evidence>
<proteinExistence type="predicted"/>
<dbReference type="Pfam" id="PF13445">
    <property type="entry name" value="zf-RING_UBOX"/>
    <property type="match status" value="1"/>
</dbReference>
<evidence type="ECO:0000256" key="3">
    <source>
        <dbReference type="ARBA" id="ARBA00022833"/>
    </source>
</evidence>
<dbReference type="AlphaFoldDB" id="A0A6J8D2K5"/>
<feature type="domain" description="TRAF-type" evidence="6">
    <location>
        <begin position="99"/>
        <end position="144"/>
    </location>
</feature>
<evidence type="ECO:0000259" key="5">
    <source>
        <dbReference type="PROSITE" id="PS50089"/>
    </source>
</evidence>
<dbReference type="EMBL" id="CACVKT020006490">
    <property type="protein sequence ID" value="CAC5402305.1"/>
    <property type="molecule type" value="Genomic_DNA"/>
</dbReference>
<dbReference type="InterPro" id="IPR001293">
    <property type="entry name" value="Znf_TRAF"/>
</dbReference>
<feature type="domain" description="RING-type" evidence="5">
    <location>
        <begin position="17"/>
        <end position="57"/>
    </location>
</feature>
<name>A0A6J8D2K5_MYTCO</name>
<dbReference type="PROSITE" id="PS50089">
    <property type="entry name" value="ZF_RING_2"/>
    <property type="match status" value="1"/>
</dbReference>
<keyword evidence="3 4" id="KW-0862">Zinc</keyword>
<sequence>MGLLKRLFEELPDDVICSLCNEVFLDPRVLQCNHMFCSACLVRRSAKLKADICPTCETPYHGPSCRQADEGFKLKLLNLNAICNYKCGMKIKMAHLPEHLKDECQQAPVSCPNAIKGCKKKVKRCDLNKHIDECNFRVVTCEACGHVTIFQDLFTHQSRKKCLERKLKQQVIRELRQAHHEVINHRSNVKRDHIRLDIEQTKRVLQHARYLQERKHKLHQLLLSQDNNDAINSESEDSFFLTDLEELKNKDKSLSSTPVHSRSTVGSQQCDRCLKHFFPGKNHGNSCRWHEGTCQFCGKVDYQPGCMSGYHECD</sequence>
<dbReference type="InterPro" id="IPR013083">
    <property type="entry name" value="Znf_RING/FYVE/PHD"/>
</dbReference>
<accession>A0A6J8D2K5</accession>
<dbReference type="InterPro" id="IPR001841">
    <property type="entry name" value="Znf_RING"/>
</dbReference>
<protein>
    <recommendedName>
        <fullName evidence="9">RING-type E3 ubiquitin transferase</fullName>
    </recommendedName>
</protein>
<evidence type="ECO:0000259" key="6">
    <source>
        <dbReference type="PROSITE" id="PS50145"/>
    </source>
</evidence>
<evidence type="ECO:0008006" key="9">
    <source>
        <dbReference type="Google" id="ProtNLM"/>
    </source>
</evidence>
<dbReference type="Gene3D" id="3.30.40.10">
    <property type="entry name" value="Zinc/RING finger domain, C3HC4 (zinc finger)"/>
    <property type="match status" value="2"/>
</dbReference>
<dbReference type="PROSITE" id="PS00518">
    <property type="entry name" value="ZF_RING_1"/>
    <property type="match status" value="1"/>
</dbReference>
<dbReference type="OrthoDB" id="9049620at2759"/>
<dbReference type="SUPFAM" id="SSF57850">
    <property type="entry name" value="RING/U-box"/>
    <property type="match status" value="1"/>
</dbReference>
<gene>
    <name evidence="7" type="ORF">MCOR_36266</name>
</gene>
<feature type="zinc finger region" description="TRAF-type" evidence="4">
    <location>
        <begin position="99"/>
        <end position="144"/>
    </location>
</feature>
<dbReference type="GO" id="GO:0008270">
    <property type="term" value="F:zinc ion binding"/>
    <property type="evidence" value="ECO:0007669"/>
    <property type="project" value="UniProtKB-KW"/>
</dbReference>
<keyword evidence="1 4" id="KW-0479">Metal-binding</keyword>
<evidence type="ECO:0000313" key="7">
    <source>
        <dbReference type="EMBL" id="CAC5402305.1"/>
    </source>
</evidence>